<dbReference type="HAMAP" id="MF_00418">
    <property type="entry name" value="DapA"/>
    <property type="match status" value="1"/>
</dbReference>
<comment type="pathway">
    <text evidence="2 12">Amino-acid biosynthesis; L-lysine biosynthesis via DAP pathway; (S)-tetrahydrodipicolinate from L-aspartate: step 3/4.</text>
</comment>
<dbReference type="GO" id="GO:0019877">
    <property type="term" value="P:diaminopimelate biosynthetic process"/>
    <property type="evidence" value="ECO:0007669"/>
    <property type="project" value="UniProtKB-UniRule"/>
</dbReference>
<evidence type="ECO:0000313" key="16">
    <source>
        <dbReference type="EMBL" id="GIN97254.1"/>
    </source>
</evidence>
<evidence type="ECO:0000256" key="13">
    <source>
        <dbReference type="PIRNR" id="PIRNR001365"/>
    </source>
</evidence>
<dbReference type="Gene3D" id="3.20.20.70">
    <property type="entry name" value="Aldolase class I"/>
    <property type="match status" value="1"/>
</dbReference>
<dbReference type="InterPro" id="IPR013785">
    <property type="entry name" value="Aldolase_TIM"/>
</dbReference>
<dbReference type="PRINTS" id="PR00146">
    <property type="entry name" value="DHPICSNTHASE"/>
</dbReference>
<comment type="subcellular location">
    <subcellularLocation>
        <location evidence="12">Cytoplasm</location>
    </subcellularLocation>
</comment>
<protein>
    <recommendedName>
        <fullName evidence="4 12">4-hydroxy-tetrahydrodipicolinate synthase</fullName>
        <shortName evidence="12">HTPA synthase</shortName>
        <ecNumber evidence="4 12">4.3.3.7</ecNumber>
    </recommendedName>
</protein>
<dbReference type="GO" id="GO:0008840">
    <property type="term" value="F:4-hydroxy-tetrahydrodipicolinate synthase activity"/>
    <property type="evidence" value="ECO:0007669"/>
    <property type="project" value="UniProtKB-UniRule"/>
</dbReference>
<reference evidence="16 19" key="2">
    <citation type="submission" date="2021-03" db="EMBL/GenBank/DDBJ databases">
        <title>Antimicrobial resistance genes in bacteria isolated from Japanese honey, and their potential for conferring macrolide and lincosamide resistance in the American foulbrood pathogen Paenibacillus larvae.</title>
        <authorList>
            <person name="Okamoto M."/>
            <person name="Kumagai M."/>
            <person name="Kanamori H."/>
            <person name="Takamatsu D."/>
        </authorList>
    </citation>
    <scope>NUCLEOTIDE SEQUENCE [LARGE SCALE GENOMIC DNA]</scope>
    <source>
        <strain evidence="16 19">J6TS1</strain>
    </source>
</reference>
<evidence type="ECO:0000256" key="9">
    <source>
        <dbReference type="ARBA" id="ARBA00023239"/>
    </source>
</evidence>
<evidence type="ECO:0000256" key="3">
    <source>
        <dbReference type="ARBA" id="ARBA00007592"/>
    </source>
</evidence>
<comment type="catalytic activity">
    <reaction evidence="11 12">
        <text>L-aspartate 4-semialdehyde + pyruvate = (2S,4S)-4-hydroxy-2,3,4,5-tetrahydrodipicolinate + H2O + H(+)</text>
        <dbReference type="Rhea" id="RHEA:34171"/>
        <dbReference type="ChEBI" id="CHEBI:15361"/>
        <dbReference type="ChEBI" id="CHEBI:15377"/>
        <dbReference type="ChEBI" id="CHEBI:15378"/>
        <dbReference type="ChEBI" id="CHEBI:67139"/>
        <dbReference type="ChEBI" id="CHEBI:537519"/>
        <dbReference type="EC" id="4.3.3.7"/>
    </reaction>
</comment>
<comment type="similarity">
    <text evidence="3 12 13">Belongs to the DapA family.</text>
</comment>
<feature type="binding site" evidence="12 15">
    <location>
        <position position="47"/>
    </location>
    <ligand>
        <name>pyruvate</name>
        <dbReference type="ChEBI" id="CHEBI:15361"/>
    </ligand>
</feature>
<dbReference type="UniPathway" id="UPA00034">
    <property type="reaction ID" value="UER00017"/>
</dbReference>
<dbReference type="PIRSF" id="PIRSF001365">
    <property type="entry name" value="DHDPS"/>
    <property type="match status" value="1"/>
</dbReference>
<keyword evidence="5 12" id="KW-0963">Cytoplasm</keyword>
<keyword evidence="6 12" id="KW-0028">Amino-acid biosynthesis</keyword>
<keyword evidence="7 12" id="KW-0220">Diaminopimelate biosynthesis</keyword>
<dbReference type="GO" id="GO:0005829">
    <property type="term" value="C:cytosol"/>
    <property type="evidence" value="ECO:0007669"/>
    <property type="project" value="TreeGrafter"/>
</dbReference>
<accession>A0A429XE66</accession>
<comment type="subunit">
    <text evidence="12">Homotetramer; dimer of dimers.</text>
</comment>
<dbReference type="AlphaFoldDB" id="A0A429XE66"/>
<name>A0A429XE66_SIMTE</name>
<dbReference type="EMBL" id="QYTW02000001">
    <property type="protein sequence ID" value="RST61765.1"/>
    <property type="molecule type" value="Genomic_DNA"/>
</dbReference>
<comment type="caution">
    <text evidence="12">Was originally thought to be a dihydrodipicolinate synthase (DHDPS), catalyzing the condensation of (S)-aspartate-beta-semialdehyde [(S)-ASA] and pyruvate to dihydrodipicolinate (DHDP). However, it was shown in E.coli that the product of the enzymatic reaction is not dihydrodipicolinate but in fact (4S)-4-hydroxy-2,3,4,5-tetrahydro-(2S)-dipicolinic acid (HTPA), and that the consecutive dehydration reaction leading to DHDP is not spontaneous but catalyzed by DapB.</text>
</comment>
<evidence type="ECO:0000256" key="6">
    <source>
        <dbReference type="ARBA" id="ARBA00022605"/>
    </source>
</evidence>
<sequence>MKYLKGVFPVMITPMHQDETINWEGFKNNIEYFINQGVDGLAINGSTGEFVSLTKEERFKAVEVAVEQVGGRIPLIVGTAAETTEDAIEYTLQAEKAGADAALLINSYYAHPKEEEVYEHFKAVAESVSFPVMIYNNPFTSGVNISVDTILRTGKDVGNITHVKESSGEIRNVRDISRKGKGFIKTFCGADDMVLESFMVGAEGWISVGGNIAPRTAKEMYDAYVAGEIDRAWELYDKLLPLLNFLEGSGKYVQITKHAMDLKGLAGGPARKPRLGLSQEEQETLKRLMEQLDVLEASTIHGGEGK</sequence>
<dbReference type="CDD" id="cd00408">
    <property type="entry name" value="DHDPS-like"/>
    <property type="match status" value="1"/>
</dbReference>
<dbReference type="InterPro" id="IPR005263">
    <property type="entry name" value="DapA"/>
</dbReference>
<organism evidence="17 18">
    <name type="scientific">Siminovitchia terrae</name>
    <name type="common">Bacillus terrae</name>
    <dbReference type="NCBI Taxonomy" id="1914933"/>
    <lineage>
        <taxon>Bacteria</taxon>
        <taxon>Bacillati</taxon>
        <taxon>Bacillota</taxon>
        <taxon>Bacilli</taxon>
        <taxon>Bacillales</taxon>
        <taxon>Bacillaceae</taxon>
        <taxon>Siminovitchia</taxon>
    </lineage>
</organism>
<feature type="site" description="Part of a proton relay during catalysis" evidence="12">
    <location>
        <position position="109"/>
    </location>
</feature>
<dbReference type="EMBL" id="BORJ01000008">
    <property type="protein sequence ID" value="GIN97254.1"/>
    <property type="molecule type" value="Genomic_DNA"/>
</dbReference>
<comment type="caution">
    <text evidence="17">The sequence shown here is derived from an EMBL/GenBank/DDBJ whole genome shotgun (WGS) entry which is preliminary data.</text>
</comment>
<reference evidence="17 18" key="1">
    <citation type="submission" date="2018-12" db="EMBL/GenBank/DDBJ databases">
        <authorList>
            <person name="Sun L."/>
            <person name="Chen Z."/>
        </authorList>
    </citation>
    <scope>NUCLEOTIDE SEQUENCE [LARGE SCALE GENOMIC DNA]</scope>
    <source>
        <strain evidence="17 18">LMG 29736</strain>
    </source>
</reference>
<dbReference type="NCBIfam" id="TIGR00674">
    <property type="entry name" value="dapA"/>
    <property type="match status" value="1"/>
</dbReference>
<proteinExistence type="inferred from homology"/>
<evidence type="ECO:0000313" key="19">
    <source>
        <dbReference type="Proteomes" id="UP000680670"/>
    </source>
</evidence>
<evidence type="ECO:0000256" key="12">
    <source>
        <dbReference type="HAMAP-Rule" id="MF_00418"/>
    </source>
</evidence>
<keyword evidence="8 12" id="KW-0457">Lysine biosynthesis</keyword>
<dbReference type="InterPro" id="IPR002220">
    <property type="entry name" value="DapA-like"/>
</dbReference>
<dbReference type="Pfam" id="PF00701">
    <property type="entry name" value="DHDPS"/>
    <property type="match status" value="1"/>
</dbReference>
<keyword evidence="9 12" id="KW-0456">Lyase</keyword>
<feature type="binding site" evidence="12 15">
    <location>
        <position position="206"/>
    </location>
    <ligand>
        <name>pyruvate</name>
        <dbReference type="ChEBI" id="CHEBI:15361"/>
    </ligand>
</feature>
<evidence type="ECO:0000256" key="2">
    <source>
        <dbReference type="ARBA" id="ARBA00005120"/>
    </source>
</evidence>
<comment type="function">
    <text evidence="1 12">Catalyzes the condensation of (S)-aspartate-beta-semialdehyde [(S)-ASA] and pyruvate to 4-hydroxy-tetrahydrodipicolinate (HTPA).</text>
</comment>
<dbReference type="RefSeq" id="WP_120119549.1">
    <property type="nucleotide sequence ID" value="NZ_BORJ01000008.1"/>
</dbReference>
<dbReference type="PANTHER" id="PTHR12128:SF66">
    <property type="entry name" value="4-HYDROXY-2-OXOGLUTARATE ALDOLASE, MITOCHONDRIAL"/>
    <property type="match status" value="1"/>
</dbReference>
<evidence type="ECO:0000256" key="11">
    <source>
        <dbReference type="ARBA" id="ARBA00047836"/>
    </source>
</evidence>
<evidence type="ECO:0000256" key="4">
    <source>
        <dbReference type="ARBA" id="ARBA00012086"/>
    </source>
</evidence>
<gene>
    <name evidence="12 17" type="primary">dapA</name>
    <name evidence="16" type="synonym">dapA_4</name>
    <name evidence="17" type="ORF">D5F11_001585</name>
    <name evidence="16" type="ORF">J6TS1_31240</name>
</gene>
<evidence type="ECO:0000256" key="5">
    <source>
        <dbReference type="ARBA" id="ARBA00022490"/>
    </source>
</evidence>
<evidence type="ECO:0000313" key="17">
    <source>
        <dbReference type="EMBL" id="RST61765.1"/>
    </source>
</evidence>
<evidence type="ECO:0000256" key="1">
    <source>
        <dbReference type="ARBA" id="ARBA00003294"/>
    </source>
</evidence>
<dbReference type="OrthoDB" id="9771791at2"/>
<dbReference type="GO" id="GO:0009089">
    <property type="term" value="P:lysine biosynthetic process via diaminopimelate"/>
    <property type="evidence" value="ECO:0007669"/>
    <property type="project" value="UniProtKB-UniRule"/>
</dbReference>
<dbReference type="Proteomes" id="UP000287296">
    <property type="component" value="Unassembled WGS sequence"/>
</dbReference>
<evidence type="ECO:0000256" key="15">
    <source>
        <dbReference type="PIRSR" id="PIRSR001365-2"/>
    </source>
</evidence>
<evidence type="ECO:0000313" key="18">
    <source>
        <dbReference type="Proteomes" id="UP000287296"/>
    </source>
</evidence>
<dbReference type="SMART" id="SM01130">
    <property type="entry name" value="DHDPS"/>
    <property type="match status" value="1"/>
</dbReference>
<dbReference type="SUPFAM" id="SSF51569">
    <property type="entry name" value="Aldolase"/>
    <property type="match status" value="1"/>
</dbReference>
<keyword evidence="19" id="KW-1185">Reference proteome</keyword>
<evidence type="ECO:0000256" key="8">
    <source>
        <dbReference type="ARBA" id="ARBA00023154"/>
    </source>
</evidence>
<feature type="site" description="Part of a proton relay during catalysis" evidence="12">
    <location>
        <position position="46"/>
    </location>
</feature>
<feature type="active site" description="Proton donor/acceptor" evidence="12 14">
    <location>
        <position position="135"/>
    </location>
</feature>
<evidence type="ECO:0000256" key="7">
    <source>
        <dbReference type="ARBA" id="ARBA00022915"/>
    </source>
</evidence>
<keyword evidence="10 12" id="KW-0704">Schiff base</keyword>
<evidence type="ECO:0000256" key="10">
    <source>
        <dbReference type="ARBA" id="ARBA00023270"/>
    </source>
</evidence>
<feature type="active site" description="Schiff-base intermediate with substrate" evidence="12 14">
    <location>
        <position position="164"/>
    </location>
</feature>
<dbReference type="EC" id="4.3.3.7" evidence="4 12"/>
<dbReference type="PANTHER" id="PTHR12128">
    <property type="entry name" value="DIHYDRODIPICOLINATE SYNTHASE"/>
    <property type="match status" value="1"/>
</dbReference>
<dbReference type="Proteomes" id="UP000680670">
    <property type="component" value="Unassembled WGS sequence"/>
</dbReference>
<evidence type="ECO:0000256" key="14">
    <source>
        <dbReference type="PIRSR" id="PIRSR001365-1"/>
    </source>
</evidence>